<feature type="transmembrane region" description="Helical" evidence="6">
    <location>
        <begin position="41"/>
        <end position="62"/>
    </location>
</feature>
<name>A0A645HRR6_9ZZZZ</name>
<dbReference type="PANTHER" id="PTHR37693">
    <property type="entry name" value="PHOSPHATIDYLGLYCEROL LYSYLTRANSFERASE"/>
    <property type="match status" value="1"/>
</dbReference>
<evidence type="ECO:0008006" key="8">
    <source>
        <dbReference type="Google" id="ProtNLM"/>
    </source>
</evidence>
<keyword evidence="4 6" id="KW-1133">Transmembrane helix</keyword>
<evidence type="ECO:0000313" key="7">
    <source>
        <dbReference type="EMBL" id="MPN41745.1"/>
    </source>
</evidence>
<dbReference type="PANTHER" id="PTHR37693:SF1">
    <property type="entry name" value="INTEGRAL MEMBRANE PROTEIN"/>
    <property type="match status" value="1"/>
</dbReference>
<sequence length="152" mass="16971">MYVLNKSIGRTRFANRLCSVEKKLTTLQTETKKILKNKKQAVMVIGIQMVKISCWYLIPYFAIKGMDVSIALSPSRCVAVVALVVALVGVIPTPGNVASIEILFTLMFTTLVGETYAGAVMIIYRFTTYYVTFFLAIIILGCVKLYRKKKIA</sequence>
<dbReference type="InterPro" id="IPR022791">
    <property type="entry name" value="L-PG_synthase/AglD"/>
</dbReference>
<dbReference type="Pfam" id="PF03706">
    <property type="entry name" value="LPG_synthase_TM"/>
    <property type="match status" value="1"/>
</dbReference>
<comment type="subcellular location">
    <subcellularLocation>
        <location evidence="1">Cell membrane</location>
        <topology evidence="1">Multi-pass membrane protein</topology>
    </subcellularLocation>
</comment>
<evidence type="ECO:0000256" key="1">
    <source>
        <dbReference type="ARBA" id="ARBA00004651"/>
    </source>
</evidence>
<gene>
    <name evidence="7" type="ORF">SDC9_189300</name>
</gene>
<feature type="transmembrane region" description="Helical" evidence="6">
    <location>
        <begin position="102"/>
        <end position="123"/>
    </location>
</feature>
<protein>
    <recommendedName>
        <fullName evidence="8">Lysyltransferase</fullName>
    </recommendedName>
</protein>
<keyword evidence="5 6" id="KW-0472">Membrane</keyword>
<proteinExistence type="predicted"/>
<comment type="caution">
    <text evidence="7">The sequence shown here is derived from an EMBL/GenBank/DDBJ whole genome shotgun (WGS) entry which is preliminary data.</text>
</comment>
<feature type="transmembrane region" description="Helical" evidence="6">
    <location>
        <begin position="68"/>
        <end position="90"/>
    </location>
</feature>
<evidence type="ECO:0000256" key="3">
    <source>
        <dbReference type="ARBA" id="ARBA00022692"/>
    </source>
</evidence>
<evidence type="ECO:0000256" key="2">
    <source>
        <dbReference type="ARBA" id="ARBA00022475"/>
    </source>
</evidence>
<dbReference type="EMBL" id="VSSQ01098997">
    <property type="protein sequence ID" value="MPN41745.1"/>
    <property type="molecule type" value="Genomic_DNA"/>
</dbReference>
<evidence type="ECO:0000256" key="5">
    <source>
        <dbReference type="ARBA" id="ARBA00023136"/>
    </source>
</evidence>
<keyword evidence="3 6" id="KW-0812">Transmembrane</keyword>
<evidence type="ECO:0000256" key="4">
    <source>
        <dbReference type="ARBA" id="ARBA00022989"/>
    </source>
</evidence>
<dbReference type="GO" id="GO:0005886">
    <property type="term" value="C:plasma membrane"/>
    <property type="evidence" value="ECO:0007669"/>
    <property type="project" value="UniProtKB-SubCell"/>
</dbReference>
<accession>A0A645HRR6</accession>
<dbReference type="NCBIfam" id="TIGR00374">
    <property type="entry name" value="flippase-like domain"/>
    <property type="match status" value="1"/>
</dbReference>
<dbReference type="AlphaFoldDB" id="A0A645HRR6"/>
<feature type="transmembrane region" description="Helical" evidence="6">
    <location>
        <begin position="129"/>
        <end position="146"/>
    </location>
</feature>
<evidence type="ECO:0000256" key="6">
    <source>
        <dbReference type="SAM" id="Phobius"/>
    </source>
</evidence>
<organism evidence="7">
    <name type="scientific">bioreactor metagenome</name>
    <dbReference type="NCBI Taxonomy" id="1076179"/>
    <lineage>
        <taxon>unclassified sequences</taxon>
        <taxon>metagenomes</taxon>
        <taxon>ecological metagenomes</taxon>
    </lineage>
</organism>
<keyword evidence="2" id="KW-1003">Cell membrane</keyword>
<reference evidence="7" key="1">
    <citation type="submission" date="2019-08" db="EMBL/GenBank/DDBJ databases">
        <authorList>
            <person name="Kucharzyk K."/>
            <person name="Murdoch R.W."/>
            <person name="Higgins S."/>
            <person name="Loffler F."/>
        </authorList>
    </citation>
    <scope>NUCLEOTIDE SEQUENCE</scope>
</reference>